<dbReference type="OrthoDB" id="10251113at2759"/>
<dbReference type="InterPro" id="IPR013863">
    <property type="entry name" value="VID27_C"/>
</dbReference>
<evidence type="ECO:0000259" key="1">
    <source>
        <dbReference type="Pfam" id="PF08553"/>
    </source>
</evidence>
<accession>A0A0D2K828</accession>
<dbReference type="Pfam" id="PF08553">
    <property type="entry name" value="VID27"/>
    <property type="match status" value="1"/>
</dbReference>
<gene>
    <name evidence="2" type="ORF">MNEG_15670</name>
</gene>
<proteinExistence type="predicted"/>
<keyword evidence="3" id="KW-1185">Reference proteome</keyword>
<dbReference type="EMBL" id="KK105766">
    <property type="protein sequence ID" value="KIY92293.1"/>
    <property type="molecule type" value="Genomic_DNA"/>
</dbReference>
<dbReference type="AlphaFoldDB" id="A0A0D2K828"/>
<dbReference type="SUPFAM" id="SSF50978">
    <property type="entry name" value="WD40 repeat-like"/>
    <property type="match status" value="1"/>
</dbReference>
<dbReference type="InterPro" id="IPR036322">
    <property type="entry name" value="WD40_repeat_dom_sf"/>
</dbReference>
<protein>
    <submittedName>
        <fullName evidence="2">Protein CYPRO4</fullName>
    </submittedName>
</protein>
<dbReference type="PANTHER" id="PTHR31913">
    <property type="entry name" value="VACUOLAR IMPORT AND DEGRADATION PROTEIN 27"/>
    <property type="match status" value="1"/>
</dbReference>
<feature type="domain" description="Vacuolar import/degradation Vid27 C-terminal" evidence="1">
    <location>
        <begin position="6"/>
        <end position="186"/>
    </location>
</feature>
<dbReference type="InterPro" id="IPR040458">
    <property type="entry name" value="Vid27"/>
</dbReference>
<dbReference type="GO" id="GO:0005737">
    <property type="term" value="C:cytoplasm"/>
    <property type="evidence" value="ECO:0007669"/>
    <property type="project" value="TreeGrafter"/>
</dbReference>
<evidence type="ECO:0000313" key="3">
    <source>
        <dbReference type="Proteomes" id="UP000054498"/>
    </source>
</evidence>
<reference evidence="2 3" key="1">
    <citation type="journal article" date="2013" name="BMC Genomics">
        <title>Reconstruction of the lipid metabolism for the microalga Monoraphidium neglectum from its genome sequence reveals characteristics suitable for biofuel production.</title>
        <authorList>
            <person name="Bogen C."/>
            <person name="Al-Dilaimi A."/>
            <person name="Albersmeier A."/>
            <person name="Wichmann J."/>
            <person name="Grundmann M."/>
            <person name="Rupp O."/>
            <person name="Lauersen K.J."/>
            <person name="Blifernez-Klassen O."/>
            <person name="Kalinowski J."/>
            <person name="Goesmann A."/>
            <person name="Mussgnug J.H."/>
            <person name="Kruse O."/>
        </authorList>
    </citation>
    <scope>NUCLEOTIDE SEQUENCE [LARGE SCALE GENOMIC DNA]</scope>
    <source>
        <strain evidence="2 3">SAG 48.87</strain>
    </source>
</reference>
<sequence>MCVLWQVVSEWTFNKDGVDIPQADIANDHKAAQLEDVNTFLGLDANRLCRWDMRDRRGVVQESPALDWKGGKDFSRGTNFSCMATSGLGYVVVGSKDGKLRLYNNKTLTQAKTQIPGLGKPITGVDVTYDGSYVLATTDDYIMVVKTTVTDASSGKELCGFQDRVGGRLATPRLLRLKPEDVLVTGGKPLRGAKFTWVGSGPCRTGLQPGACV</sequence>
<dbReference type="GO" id="GO:0005634">
    <property type="term" value="C:nucleus"/>
    <property type="evidence" value="ECO:0007669"/>
    <property type="project" value="TreeGrafter"/>
</dbReference>
<organism evidence="2 3">
    <name type="scientific">Monoraphidium neglectum</name>
    <dbReference type="NCBI Taxonomy" id="145388"/>
    <lineage>
        <taxon>Eukaryota</taxon>
        <taxon>Viridiplantae</taxon>
        <taxon>Chlorophyta</taxon>
        <taxon>core chlorophytes</taxon>
        <taxon>Chlorophyceae</taxon>
        <taxon>CS clade</taxon>
        <taxon>Sphaeropleales</taxon>
        <taxon>Selenastraceae</taxon>
        <taxon>Monoraphidium</taxon>
    </lineage>
</organism>
<dbReference type="InterPro" id="IPR015943">
    <property type="entry name" value="WD40/YVTN_repeat-like_dom_sf"/>
</dbReference>
<dbReference type="Proteomes" id="UP000054498">
    <property type="component" value="Unassembled WGS sequence"/>
</dbReference>
<dbReference type="PANTHER" id="PTHR31913:SF0">
    <property type="entry name" value="VACUOLAR IMPORT AND DEGRADATION PROTEIN 27"/>
    <property type="match status" value="1"/>
</dbReference>
<name>A0A0D2K828_9CHLO</name>
<evidence type="ECO:0000313" key="2">
    <source>
        <dbReference type="EMBL" id="KIY92293.1"/>
    </source>
</evidence>
<dbReference type="GeneID" id="25733355"/>
<dbReference type="Gene3D" id="2.130.10.10">
    <property type="entry name" value="YVTN repeat-like/Quinoprotein amine dehydrogenase"/>
    <property type="match status" value="1"/>
</dbReference>
<dbReference type="RefSeq" id="XP_013891313.1">
    <property type="nucleotide sequence ID" value="XM_014035859.1"/>
</dbReference>
<dbReference type="KEGG" id="mng:MNEG_15670"/>